<dbReference type="EMBL" id="OA565058">
    <property type="protein sequence ID" value="CAD7196222.1"/>
    <property type="molecule type" value="Genomic_DNA"/>
</dbReference>
<protein>
    <submittedName>
        <fullName evidence="1">Uncharacterized protein</fullName>
    </submittedName>
</protein>
<organism evidence="1">
    <name type="scientific">Timema douglasi</name>
    <name type="common">Walking stick</name>
    <dbReference type="NCBI Taxonomy" id="61478"/>
    <lineage>
        <taxon>Eukaryota</taxon>
        <taxon>Metazoa</taxon>
        <taxon>Ecdysozoa</taxon>
        <taxon>Arthropoda</taxon>
        <taxon>Hexapoda</taxon>
        <taxon>Insecta</taxon>
        <taxon>Pterygota</taxon>
        <taxon>Neoptera</taxon>
        <taxon>Polyneoptera</taxon>
        <taxon>Phasmatodea</taxon>
        <taxon>Timematodea</taxon>
        <taxon>Timematoidea</taxon>
        <taxon>Timematidae</taxon>
        <taxon>Timema</taxon>
    </lineage>
</organism>
<accession>A0A7R8VGD9</accession>
<evidence type="ECO:0000313" key="1">
    <source>
        <dbReference type="EMBL" id="CAD7196222.1"/>
    </source>
</evidence>
<sequence length="132" mass="15163">MNDLKRRTHQRLGHRLLLRQRTTANITTYDPEEDMLTTTIRQASHHLEGKLQRGRVAVVNVADHTVSLVFDLVHDTRDVHCSAPVNNTRNASFGGTFGWATIIDQEDYRHSLVVLQSLIRRIIVIAWLGYDH</sequence>
<name>A0A7R8VGD9_TIMDO</name>
<gene>
    <name evidence="1" type="ORF">TDIB3V08_LOCUS2575</name>
</gene>
<proteinExistence type="predicted"/>
<dbReference type="AlphaFoldDB" id="A0A7R8VGD9"/>
<reference evidence="1" key="1">
    <citation type="submission" date="2020-11" db="EMBL/GenBank/DDBJ databases">
        <authorList>
            <person name="Tran Van P."/>
        </authorList>
    </citation>
    <scope>NUCLEOTIDE SEQUENCE</scope>
</reference>